<evidence type="ECO:0000256" key="5">
    <source>
        <dbReference type="ARBA" id="ARBA00023180"/>
    </source>
</evidence>
<dbReference type="STRING" id="7739.C3YBZ5"/>
<dbReference type="PANTHER" id="PTHR24020:SF20">
    <property type="entry name" value="PH DOMAIN-CONTAINING PROTEIN"/>
    <property type="match status" value="1"/>
</dbReference>
<evidence type="ECO:0000256" key="1">
    <source>
        <dbReference type="ARBA" id="ARBA00004613"/>
    </source>
</evidence>
<accession>C3YBZ5</accession>
<evidence type="ECO:0000256" key="2">
    <source>
        <dbReference type="ARBA" id="ARBA00022525"/>
    </source>
</evidence>
<evidence type="ECO:0000313" key="10">
    <source>
        <dbReference type="RefSeq" id="XP_035688380.1"/>
    </source>
</evidence>
<keyword evidence="3 6" id="KW-0732">Signal</keyword>
<reference evidence="8" key="1">
    <citation type="journal article" date="2008" name="Nature">
        <title>The amphioxus genome and the evolution of the chordate karyotype.</title>
        <authorList>
            <consortium name="US DOE Joint Genome Institute (JGI-PGF)"/>
            <person name="Putnam N.H."/>
            <person name="Butts T."/>
            <person name="Ferrier D.E.K."/>
            <person name="Furlong R.F."/>
            <person name="Hellsten U."/>
            <person name="Kawashima T."/>
            <person name="Robinson-Rechavi M."/>
            <person name="Shoguchi E."/>
            <person name="Terry A."/>
            <person name="Yu J.-K."/>
            <person name="Benito-Gutierrez E.L."/>
            <person name="Dubchak I."/>
            <person name="Garcia-Fernandez J."/>
            <person name="Gibson-Brown J.J."/>
            <person name="Grigoriev I.V."/>
            <person name="Horton A.C."/>
            <person name="de Jong P.J."/>
            <person name="Jurka J."/>
            <person name="Kapitonov V.V."/>
            <person name="Kohara Y."/>
            <person name="Kuroki Y."/>
            <person name="Lindquist E."/>
            <person name="Lucas S."/>
            <person name="Osoegawa K."/>
            <person name="Pennacchio L.A."/>
            <person name="Salamov A.A."/>
            <person name="Satou Y."/>
            <person name="Sauka-Spengler T."/>
            <person name="Schmutz J."/>
            <person name="Shin-I T."/>
            <person name="Toyoda A."/>
            <person name="Bronner-Fraser M."/>
            <person name="Fujiyama A."/>
            <person name="Holland L.Z."/>
            <person name="Holland P.W.H."/>
            <person name="Satoh N."/>
            <person name="Rokhsar D.S."/>
        </authorList>
    </citation>
    <scope>NUCLEOTIDE SEQUENCE [LARGE SCALE GENOMIC DNA]</scope>
    <source>
        <strain evidence="8">S238N-H82</strain>
        <tissue evidence="8">Testes</tissue>
    </source>
</reference>
<keyword evidence="4" id="KW-0677">Repeat</keyword>
<organism>
    <name type="scientific">Branchiostoma floridae</name>
    <name type="common">Florida lancelet</name>
    <name type="synonym">Amphioxus</name>
    <dbReference type="NCBI Taxonomy" id="7739"/>
    <lineage>
        <taxon>Eukaryota</taxon>
        <taxon>Metazoa</taxon>
        <taxon>Chordata</taxon>
        <taxon>Cephalochordata</taxon>
        <taxon>Leptocardii</taxon>
        <taxon>Amphioxiformes</taxon>
        <taxon>Branchiostomatidae</taxon>
        <taxon>Branchiostoma</taxon>
    </lineage>
</organism>
<proteinExistence type="predicted"/>
<feature type="domain" description="VWFA" evidence="7">
    <location>
        <begin position="177"/>
        <end position="352"/>
    </location>
</feature>
<dbReference type="PROSITE" id="PS50234">
    <property type="entry name" value="VWFA"/>
    <property type="match status" value="1"/>
</dbReference>
<dbReference type="PANTHER" id="PTHR24020">
    <property type="entry name" value="COLLAGEN ALPHA"/>
    <property type="match status" value="1"/>
</dbReference>
<reference evidence="9" key="2">
    <citation type="journal article" date="2020" name="Nat. Ecol. Evol.">
        <title>Deeply conserved synteny resolves early events in vertebrate evolution.</title>
        <authorList>
            <person name="Simakov O."/>
            <person name="Marletaz F."/>
            <person name="Yue J.X."/>
            <person name="O'Connell B."/>
            <person name="Jenkins J."/>
            <person name="Brandt A."/>
            <person name="Calef R."/>
            <person name="Tung C.H."/>
            <person name="Huang T.K."/>
            <person name="Schmutz J."/>
            <person name="Satoh N."/>
            <person name="Yu J.K."/>
            <person name="Putnam N.H."/>
            <person name="Green R.E."/>
            <person name="Rokhsar D.S."/>
        </authorList>
    </citation>
    <scope>NUCLEOTIDE SEQUENCE [LARGE SCALE GENOMIC DNA]</scope>
    <source>
        <strain evidence="9">S238N-H82</strain>
    </source>
</reference>
<evidence type="ECO:0000256" key="3">
    <source>
        <dbReference type="ARBA" id="ARBA00022729"/>
    </source>
</evidence>
<dbReference type="Proteomes" id="UP000001554">
    <property type="component" value="Chromosome 10"/>
</dbReference>
<comment type="subcellular location">
    <subcellularLocation>
        <location evidence="1">Secreted</location>
    </subcellularLocation>
</comment>
<feature type="chain" id="PRO_5044729162" evidence="6">
    <location>
        <begin position="18"/>
        <end position="515"/>
    </location>
</feature>
<evidence type="ECO:0000259" key="7">
    <source>
        <dbReference type="PROSITE" id="PS50234"/>
    </source>
</evidence>
<dbReference type="SUPFAM" id="SSF53300">
    <property type="entry name" value="vWA-like"/>
    <property type="match status" value="1"/>
</dbReference>
<dbReference type="InParanoid" id="C3YBZ5"/>
<gene>
    <name evidence="10" type="primary">LOC118424041</name>
    <name evidence="8" type="ORF">BRAFLDRAFT_126487</name>
</gene>
<evidence type="ECO:0000256" key="6">
    <source>
        <dbReference type="SAM" id="SignalP"/>
    </source>
</evidence>
<dbReference type="Pfam" id="PF00092">
    <property type="entry name" value="VWA"/>
    <property type="match status" value="1"/>
</dbReference>
<evidence type="ECO:0000313" key="8">
    <source>
        <dbReference type="EMBL" id="EEN62170.1"/>
    </source>
</evidence>
<dbReference type="OMA" id="GATTCIW"/>
<feature type="signal peptide" evidence="6">
    <location>
        <begin position="1"/>
        <end position="17"/>
    </location>
</feature>
<dbReference type="PRINTS" id="PR00453">
    <property type="entry name" value="VWFADOMAIN"/>
</dbReference>
<dbReference type="InterPro" id="IPR050525">
    <property type="entry name" value="ECM_Assembly_Org"/>
</dbReference>
<evidence type="ECO:0000256" key="4">
    <source>
        <dbReference type="ARBA" id="ARBA00022737"/>
    </source>
</evidence>
<dbReference type="SMART" id="SM00327">
    <property type="entry name" value="VWA"/>
    <property type="match status" value="1"/>
</dbReference>
<dbReference type="AlphaFoldDB" id="C3YBZ5"/>
<dbReference type="Gene3D" id="3.40.50.410">
    <property type="entry name" value="von Willebrand factor, type A domain"/>
    <property type="match status" value="1"/>
</dbReference>
<dbReference type="eggNOG" id="KOG1217">
    <property type="taxonomic scope" value="Eukaryota"/>
</dbReference>
<sequence length="515" mass="56670">MRQFLIVSVCLLVSAWADDTPVDLTLQAGEKGKDIVDACIGRINLAQIFEDDAGMLRRIAWVETQFGEAEGATTCIWGVTPEMYERVSPSQSTKDAILVELGIDWDQVDVSDLQKPLYCALAARILFAGCQTDLPLSLDLQADLWVTCYNTQGDKQTYIDAVNELEQESECKIPGMDMVFVLDGSGSVGADNFETVKDFVVSVVDGFEIGQSRTRIGVVQYSDEVQNEFNLTEYGNKADVQSAISNITYLQGRTYTGAALRYMTDVSFSEEAGARPPYQAIPKVGIVVTDGEATDNVQGPASSAHEAGVNVFAIGIGGYDVRELRQIATDPDATHVFAVDNFAATDYIKDALEGRTCKEPAEVAVGQTVQGDLPQGTLQFLSFRVKIRRGMTFKLKMRVGSVNFFLSIRIRNPNSALYDFRLRTRPNKMRLDIFIPPSRLRELLGRERRQAVSDGEDEEVELFAAIEGVDGTNQFDLETDEGDTADPAYLDNSSPRRAAVGVLTLVMLFITAIMQ</sequence>
<dbReference type="GO" id="GO:0005576">
    <property type="term" value="C:extracellular region"/>
    <property type="evidence" value="ECO:0007669"/>
    <property type="project" value="UniProtKB-SubCell"/>
</dbReference>
<dbReference type="RefSeq" id="XP_035688380.1">
    <property type="nucleotide sequence ID" value="XM_035832487.1"/>
</dbReference>
<keyword evidence="9" id="KW-1185">Reference proteome</keyword>
<dbReference type="InterPro" id="IPR036465">
    <property type="entry name" value="vWFA_dom_sf"/>
</dbReference>
<keyword evidence="2" id="KW-0964">Secreted</keyword>
<protein>
    <submittedName>
        <fullName evidence="10">Collagen alpha-1(XII) chain-like</fullName>
    </submittedName>
</protein>
<name>C3YBZ5_BRAFL</name>
<reference evidence="10" key="3">
    <citation type="submission" date="2025-04" db="UniProtKB">
        <authorList>
            <consortium name="RefSeq"/>
        </authorList>
    </citation>
    <scope>IDENTIFICATION</scope>
    <source>
        <strain evidence="10">S238N-H82</strain>
        <tissue evidence="10">Testes</tissue>
    </source>
</reference>
<dbReference type="FunFam" id="3.40.50.410:FF:000004">
    <property type="entry name" value="collagen alpha-6(VI) chain"/>
    <property type="match status" value="1"/>
</dbReference>
<keyword evidence="5" id="KW-0325">Glycoprotein</keyword>
<dbReference type="InterPro" id="IPR002035">
    <property type="entry name" value="VWF_A"/>
</dbReference>
<dbReference type="EMBL" id="GG666499">
    <property type="protein sequence ID" value="EEN62170.1"/>
    <property type="molecule type" value="Genomic_DNA"/>
</dbReference>
<dbReference type="OrthoDB" id="10256829at2759"/>
<evidence type="ECO:0000313" key="9">
    <source>
        <dbReference type="Proteomes" id="UP000001554"/>
    </source>
</evidence>
<dbReference type="GeneID" id="118424041"/>
<dbReference type="KEGG" id="bfo:118424041"/>